<dbReference type="InterPro" id="IPR001810">
    <property type="entry name" value="F-box_dom"/>
</dbReference>
<dbReference type="SMART" id="SM00256">
    <property type="entry name" value="FBOX"/>
    <property type="match status" value="1"/>
</dbReference>
<sequence length="419" mass="47392">MLSRILGFPFLIKDKPHYPSLPASTCMLPENVLMDVFIHLPPDPACLLRASFVCKHWRSLIIDHRFLSRFQAFHGTPMLGIFTNSTSIPRFLPIGDPPDHVTAAAFSMPDLHWHVLGCRHSCVLLVGSSWKQLQVWNPVNSNKHFIPSPPDVDPCFNSGHVPESNAAVLCAAGHTHHGYSHSCPFLIIWVFTSARYAYATRYSSDNSDWLMMASSPIPSDIDSRPSILVRDVLYWPLKSKYILAFELGTHRLYHIECPPETHDVYRRNVRIMKTEDGGLGLAVITKFNLRLWAWETDAEGDTGWVLRNIVELDKFLPLEVSSLPFLNNCLSGKPPVRILDLVEDDDLVFTWTIIGVFAVQLKSMQFKKVFEADVCASVFPYKAFSIAGAYISMILTGSYPRKMEFMSVFRNELSSTGFI</sequence>
<evidence type="ECO:0000259" key="1">
    <source>
        <dbReference type="PROSITE" id="PS50181"/>
    </source>
</evidence>
<feature type="domain" description="F-box" evidence="1">
    <location>
        <begin position="22"/>
        <end position="70"/>
    </location>
</feature>
<dbReference type="PANTHER" id="PTHR32133:SF293">
    <property type="entry name" value="F-BOX DOMAIN CONTAINING PROTEIN, EXPRESSED"/>
    <property type="match status" value="1"/>
</dbReference>
<organism evidence="2">
    <name type="scientific">Arundo donax</name>
    <name type="common">Giant reed</name>
    <name type="synonym">Donax arundinaceus</name>
    <dbReference type="NCBI Taxonomy" id="35708"/>
    <lineage>
        <taxon>Eukaryota</taxon>
        <taxon>Viridiplantae</taxon>
        <taxon>Streptophyta</taxon>
        <taxon>Embryophyta</taxon>
        <taxon>Tracheophyta</taxon>
        <taxon>Spermatophyta</taxon>
        <taxon>Magnoliopsida</taxon>
        <taxon>Liliopsida</taxon>
        <taxon>Poales</taxon>
        <taxon>Poaceae</taxon>
        <taxon>PACMAD clade</taxon>
        <taxon>Arundinoideae</taxon>
        <taxon>Arundineae</taxon>
        <taxon>Arundo</taxon>
    </lineage>
</organism>
<reference evidence="2" key="2">
    <citation type="journal article" date="2015" name="Data Brief">
        <title>Shoot transcriptome of the giant reed, Arundo donax.</title>
        <authorList>
            <person name="Barrero R.A."/>
            <person name="Guerrero F.D."/>
            <person name="Moolhuijzen P."/>
            <person name="Goolsby J.A."/>
            <person name="Tidwell J."/>
            <person name="Bellgard S.E."/>
            <person name="Bellgard M.I."/>
        </authorList>
    </citation>
    <scope>NUCLEOTIDE SEQUENCE</scope>
    <source>
        <tissue evidence="2">Shoot tissue taken approximately 20 cm above the soil surface</tissue>
    </source>
</reference>
<dbReference type="EMBL" id="GBRH01195637">
    <property type="protein sequence ID" value="JAE02259.1"/>
    <property type="molecule type" value="Transcribed_RNA"/>
</dbReference>
<dbReference type="InterPro" id="IPR056594">
    <property type="entry name" value="AT5G49610-like_b-prop"/>
</dbReference>
<dbReference type="AlphaFoldDB" id="A0A0A9ETC8"/>
<protein>
    <recommendedName>
        <fullName evidence="1">F-box domain-containing protein</fullName>
    </recommendedName>
</protein>
<dbReference type="Pfam" id="PF23635">
    <property type="entry name" value="Beta-prop_AT5G49610-like"/>
    <property type="match status" value="1"/>
</dbReference>
<proteinExistence type="predicted"/>
<dbReference type="PANTHER" id="PTHR32133">
    <property type="entry name" value="OS07G0120400 PROTEIN"/>
    <property type="match status" value="1"/>
</dbReference>
<reference evidence="2" key="1">
    <citation type="submission" date="2014-09" db="EMBL/GenBank/DDBJ databases">
        <authorList>
            <person name="Magalhaes I.L.F."/>
            <person name="Oliveira U."/>
            <person name="Santos F.R."/>
            <person name="Vidigal T.H.D.A."/>
            <person name="Brescovit A.D."/>
            <person name="Santos A.J."/>
        </authorList>
    </citation>
    <scope>NUCLEOTIDE SEQUENCE</scope>
    <source>
        <tissue evidence="2">Shoot tissue taken approximately 20 cm above the soil surface</tissue>
    </source>
</reference>
<dbReference type="PROSITE" id="PS50181">
    <property type="entry name" value="FBOX"/>
    <property type="match status" value="1"/>
</dbReference>
<dbReference type="Pfam" id="PF12937">
    <property type="entry name" value="F-box-like"/>
    <property type="match status" value="1"/>
</dbReference>
<name>A0A0A9ETC8_ARUDO</name>
<dbReference type="Gene3D" id="1.20.1280.50">
    <property type="match status" value="1"/>
</dbReference>
<dbReference type="SUPFAM" id="SSF81383">
    <property type="entry name" value="F-box domain"/>
    <property type="match status" value="1"/>
</dbReference>
<dbReference type="InterPro" id="IPR036047">
    <property type="entry name" value="F-box-like_dom_sf"/>
</dbReference>
<accession>A0A0A9ETC8</accession>
<evidence type="ECO:0000313" key="2">
    <source>
        <dbReference type="EMBL" id="JAE02259.1"/>
    </source>
</evidence>